<dbReference type="EC" id="3.5.1.98" evidence="2"/>
<sequence>MMPQAVYDVELVSSTKSIKHELWPLDAIDPVQAKFPCCLVWTPLPVVSWLAPFIGHVGICREDGVILDFAGSNFVNTNDFAFGPVARYLQLDREKCCFPTSLAAHKCKQGYQHSQFGTAITWDDGLQSSKRYLEHKSYNLFTCNCHSFVANCLNRACYDGSMSWNMINVAALILWKGHWVDGMSILTVYLFSIVAIIVRSRPFSGPIFCCATFFTRIMSSDAAETVRRDRILSSKLYFDVPSSKVPVIYSSSYNISFLGIEKLHPFDSKKWGRVCQFLVAAGVIRKDQIIEPLEAKMNDLLVVHTESYLNSLKNSLNVAKIIEVPPVALFPHCIVKEKVERPFRNQVGGSILAAKVAKGRGWAINVGGGFHHCSAERGGGFCMYADITLCIHYAFVQLNISSVMIIDLDAHQGNGHEKDFSHDSRVYILDMFNPEIYPFDYEARRCINQKVEVVSGTRTSEYLKKLEEALEVASTSYDPELIVYNAGTDILDGDPLGLLKISADGIARRDEKVFRFARARSIPIVMLTSAKFNRYRKQSRQNVVIKLKCEKSRKEEVAVAAKWNEVYMSI</sequence>
<evidence type="ECO:0000256" key="10">
    <source>
        <dbReference type="ARBA" id="ARBA00059784"/>
    </source>
</evidence>
<dbReference type="GO" id="GO:0005654">
    <property type="term" value="C:nucleoplasm"/>
    <property type="evidence" value="ECO:0007669"/>
    <property type="project" value="UniProtKB-ARBA"/>
</dbReference>
<reference evidence="12 13" key="1">
    <citation type="journal article" date="2021" name="Hortic Res">
        <title>The domestication of Cucurbita argyrosperma as revealed by the genome of its wild relative.</title>
        <authorList>
            <person name="Barrera-Redondo J."/>
            <person name="Sanchez-de la Vega G."/>
            <person name="Aguirre-Liguori J.A."/>
            <person name="Castellanos-Morales G."/>
            <person name="Gutierrez-Guerrero Y.T."/>
            <person name="Aguirre-Dugua X."/>
            <person name="Aguirre-Planter E."/>
            <person name="Tenaillon M.I."/>
            <person name="Lira-Saade R."/>
            <person name="Eguiarte L.E."/>
        </authorList>
    </citation>
    <scope>NUCLEOTIDE SEQUENCE [LARGE SCALE GENOMIC DNA]</scope>
    <source>
        <strain evidence="12">JBR-2021</strain>
    </source>
</reference>
<dbReference type="GO" id="GO:1902494">
    <property type="term" value="C:catalytic complex"/>
    <property type="evidence" value="ECO:0007669"/>
    <property type="project" value="UniProtKB-ARBA"/>
</dbReference>
<keyword evidence="4" id="KW-0378">Hydrolase</keyword>
<comment type="caution">
    <text evidence="12">The sequence shown here is derived from an EMBL/GenBank/DDBJ whole genome shotgun (WGS) entry which is preliminary data.</text>
</comment>
<dbReference type="EMBL" id="JAGKQH010000001">
    <property type="protein sequence ID" value="KAG6608382.1"/>
    <property type="molecule type" value="Genomic_DNA"/>
</dbReference>
<keyword evidence="3" id="KW-0678">Repressor</keyword>
<accession>A0AAV6PA39</accession>
<evidence type="ECO:0000256" key="4">
    <source>
        <dbReference type="ARBA" id="ARBA00022801"/>
    </source>
</evidence>
<dbReference type="FunFam" id="3.40.800.20:FF:000009">
    <property type="entry name" value="Histone deacetylase 11"/>
    <property type="match status" value="1"/>
</dbReference>
<comment type="function">
    <text evidence="10">Responsible for the deacetylation of lysine residues on the N-terminal part of the core histones (H2A, H2B, H3 and H4). Histone deacetylation gives a tag for epigenetic repression and plays an important role in transcriptional regulation, cell cycle progression and developmental events. Histone deacetylases act via the formation of large multiprotein complexes.</text>
</comment>
<dbReference type="GO" id="GO:0141221">
    <property type="term" value="F:histone deacetylase activity, hydrolytic mechanism"/>
    <property type="evidence" value="ECO:0007669"/>
    <property type="project" value="UniProtKB-EC"/>
</dbReference>
<dbReference type="GO" id="GO:0005783">
    <property type="term" value="C:endoplasmic reticulum"/>
    <property type="evidence" value="ECO:0007669"/>
    <property type="project" value="TreeGrafter"/>
</dbReference>
<evidence type="ECO:0000256" key="5">
    <source>
        <dbReference type="ARBA" id="ARBA00022853"/>
    </source>
</evidence>
<keyword evidence="8" id="KW-0539">Nucleus</keyword>
<evidence type="ECO:0000256" key="8">
    <source>
        <dbReference type="ARBA" id="ARBA00023242"/>
    </source>
</evidence>
<evidence type="ECO:0000256" key="9">
    <source>
        <dbReference type="ARBA" id="ARBA00048287"/>
    </source>
</evidence>
<dbReference type="GO" id="GO:0005794">
    <property type="term" value="C:Golgi apparatus"/>
    <property type="evidence" value="ECO:0007669"/>
    <property type="project" value="TreeGrafter"/>
</dbReference>
<dbReference type="Pfam" id="PF00850">
    <property type="entry name" value="Hist_deacetyl"/>
    <property type="match status" value="1"/>
</dbReference>
<dbReference type="InterPro" id="IPR044150">
    <property type="entry name" value="HDAC_classIV"/>
</dbReference>
<dbReference type="CDD" id="cd09993">
    <property type="entry name" value="HDAC_classIV"/>
    <property type="match status" value="1"/>
</dbReference>
<dbReference type="InterPro" id="IPR023801">
    <property type="entry name" value="His_deacetylse_dom"/>
</dbReference>
<dbReference type="Pfam" id="PF05608">
    <property type="entry name" value="RTE1"/>
    <property type="match status" value="1"/>
</dbReference>
<protein>
    <recommendedName>
        <fullName evidence="2">histone deacetylase</fullName>
        <ecNumber evidence="2">3.5.1.98</ecNumber>
    </recommendedName>
</protein>
<evidence type="ECO:0000259" key="11">
    <source>
        <dbReference type="Pfam" id="PF00850"/>
    </source>
</evidence>
<comment type="subcellular location">
    <subcellularLocation>
        <location evidence="1">Nucleus</location>
    </subcellularLocation>
</comment>
<evidence type="ECO:0000256" key="2">
    <source>
        <dbReference type="ARBA" id="ARBA00012111"/>
    </source>
</evidence>
<evidence type="ECO:0000256" key="6">
    <source>
        <dbReference type="ARBA" id="ARBA00023015"/>
    </source>
</evidence>
<dbReference type="PANTHER" id="PTHR20921:SF7">
    <property type="entry name" value="PROTEIN REVERSION-TO-ETHYLENE SENSITIVITY1"/>
    <property type="match status" value="1"/>
</dbReference>
<dbReference type="AlphaFoldDB" id="A0AAV6PA39"/>
<dbReference type="InterPro" id="IPR008496">
    <property type="entry name" value="TMEM222/RTE1"/>
</dbReference>
<comment type="catalytic activity">
    <reaction evidence="9">
        <text>N(6)-acetyl-L-lysyl-[histone] + H2O = L-lysyl-[histone] + acetate</text>
        <dbReference type="Rhea" id="RHEA:58196"/>
        <dbReference type="Rhea" id="RHEA-COMP:9845"/>
        <dbReference type="Rhea" id="RHEA-COMP:11338"/>
        <dbReference type="ChEBI" id="CHEBI:15377"/>
        <dbReference type="ChEBI" id="CHEBI:29969"/>
        <dbReference type="ChEBI" id="CHEBI:30089"/>
        <dbReference type="ChEBI" id="CHEBI:61930"/>
        <dbReference type="EC" id="3.5.1.98"/>
    </reaction>
</comment>
<dbReference type="GO" id="GO:0010104">
    <property type="term" value="P:regulation of ethylene-activated signaling pathway"/>
    <property type="evidence" value="ECO:0007669"/>
    <property type="project" value="TreeGrafter"/>
</dbReference>
<feature type="domain" description="Histone deacetylase" evidence="11">
    <location>
        <begin position="264"/>
        <end position="528"/>
    </location>
</feature>
<dbReference type="Proteomes" id="UP000685013">
    <property type="component" value="Chromosome 1"/>
</dbReference>
<feature type="non-terminal residue" evidence="12">
    <location>
        <position position="1"/>
    </location>
</feature>
<keyword evidence="13" id="KW-1185">Reference proteome</keyword>
<name>A0AAV6PA39_9ROSI</name>
<dbReference type="GO" id="GO:0009723">
    <property type="term" value="P:response to ethylene"/>
    <property type="evidence" value="ECO:0007669"/>
    <property type="project" value="TreeGrafter"/>
</dbReference>
<keyword evidence="5" id="KW-0156">Chromatin regulator</keyword>
<evidence type="ECO:0000256" key="1">
    <source>
        <dbReference type="ARBA" id="ARBA00004123"/>
    </source>
</evidence>
<evidence type="ECO:0000313" key="13">
    <source>
        <dbReference type="Proteomes" id="UP000685013"/>
    </source>
</evidence>
<keyword evidence="6" id="KW-0805">Transcription regulation</keyword>
<evidence type="ECO:0000256" key="3">
    <source>
        <dbReference type="ARBA" id="ARBA00022491"/>
    </source>
</evidence>
<proteinExistence type="predicted"/>
<evidence type="ECO:0000313" key="12">
    <source>
        <dbReference type="EMBL" id="KAG6608382.1"/>
    </source>
</evidence>
<organism evidence="12 13">
    <name type="scientific">Cucurbita argyrosperma subsp. sororia</name>
    <dbReference type="NCBI Taxonomy" id="37648"/>
    <lineage>
        <taxon>Eukaryota</taxon>
        <taxon>Viridiplantae</taxon>
        <taxon>Streptophyta</taxon>
        <taxon>Embryophyta</taxon>
        <taxon>Tracheophyta</taxon>
        <taxon>Spermatophyta</taxon>
        <taxon>Magnoliopsida</taxon>
        <taxon>eudicotyledons</taxon>
        <taxon>Gunneridae</taxon>
        <taxon>Pentapetalae</taxon>
        <taxon>rosids</taxon>
        <taxon>fabids</taxon>
        <taxon>Cucurbitales</taxon>
        <taxon>Cucurbitaceae</taxon>
        <taxon>Cucurbiteae</taxon>
        <taxon>Cucurbita</taxon>
    </lineage>
</organism>
<evidence type="ECO:0000256" key="7">
    <source>
        <dbReference type="ARBA" id="ARBA00023163"/>
    </source>
</evidence>
<gene>
    <name evidence="12" type="primary">HDA2</name>
    <name evidence="12" type="ORF">SDJN03_01724</name>
</gene>
<keyword evidence="7" id="KW-0804">Transcription</keyword>
<dbReference type="PANTHER" id="PTHR20921">
    <property type="entry name" value="TRANSMEMBRANE PROTEIN 222"/>
    <property type="match status" value="1"/>
</dbReference>